<name>A0A7K4C5Q8_9EURY</name>
<feature type="region of interest" description="Disordered" evidence="1">
    <location>
        <begin position="116"/>
        <end position="163"/>
    </location>
</feature>
<dbReference type="GeneID" id="13354000"/>
<sequence>MRWMRVRGINQGVADRYLGMVPLEVREAVSALSDDLRWAVYIALATEGEKYFTELKEEFGANPNTMTTALKALVGGGLVARQVRTGDVGDRRKIYYALTPAGSRLFAALYDVALPPRRPTRDPEPSRVDLAGTARGAVAEPAAGTRGRYDHYDSVPRPDMKRC</sequence>
<comment type="caution">
    <text evidence="2">The sequence shown here is derived from an EMBL/GenBank/DDBJ whole genome shotgun (WGS) entry which is preliminary data.</text>
</comment>
<dbReference type="InterPro" id="IPR036390">
    <property type="entry name" value="WH_DNA-bd_sf"/>
</dbReference>
<dbReference type="GO" id="GO:0003700">
    <property type="term" value="F:DNA-binding transcription factor activity"/>
    <property type="evidence" value="ECO:0007669"/>
    <property type="project" value="InterPro"/>
</dbReference>
<dbReference type="CDD" id="cd00090">
    <property type="entry name" value="HTH_ARSR"/>
    <property type="match status" value="1"/>
</dbReference>
<dbReference type="InterPro" id="IPR002577">
    <property type="entry name" value="HTH_HxlR"/>
</dbReference>
<accession>A0A7K4C5Q8</accession>
<organism evidence="2 3">
    <name type="scientific">Methanoculleus bourgensis</name>
    <dbReference type="NCBI Taxonomy" id="83986"/>
    <lineage>
        <taxon>Archaea</taxon>
        <taxon>Methanobacteriati</taxon>
        <taxon>Methanobacteriota</taxon>
        <taxon>Stenosarchaea group</taxon>
        <taxon>Methanomicrobia</taxon>
        <taxon>Methanomicrobiales</taxon>
        <taxon>Methanomicrobiaceae</taxon>
        <taxon>Methanoculleus</taxon>
    </lineage>
</organism>
<dbReference type="InterPro" id="IPR011991">
    <property type="entry name" value="ArsR-like_HTH"/>
</dbReference>
<evidence type="ECO:0000256" key="1">
    <source>
        <dbReference type="SAM" id="MobiDB-lite"/>
    </source>
</evidence>
<dbReference type="SMART" id="SM00418">
    <property type="entry name" value="HTH_ARSR"/>
    <property type="match status" value="1"/>
</dbReference>
<dbReference type="InterPro" id="IPR001845">
    <property type="entry name" value="HTH_ArsR_DNA-bd_dom"/>
</dbReference>
<dbReference type="Gene3D" id="1.10.10.10">
    <property type="entry name" value="Winged helix-like DNA-binding domain superfamily/Winged helix DNA-binding domain"/>
    <property type="match status" value="1"/>
</dbReference>
<dbReference type="Proteomes" id="UP000737555">
    <property type="component" value="Unassembled WGS sequence"/>
</dbReference>
<gene>
    <name evidence="2" type="ORF">HQQ74_11750</name>
</gene>
<evidence type="ECO:0000313" key="3">
    <source>
        <dbReference type="Proteomes" id="UP000737555"/>
    </source>
</evidence>
<proteinExistence type="predicted"/>
<dbReference type="InterPro" id="IPR036388">
    <property type="entry name" value="WH-like_DNA-bd_sf"/>
</dbReference>
<dbReference type="AlphaFoldDB" id="A0A7K4C5Q8"/>
<dbReference type="RefSeq" id="WP_145916347.1">
    <property type="nucleotide sequence ID" value="NZ_DAIMMY010000005.1"/>
</dbReference>
<dbReference type="Pfam" id="PF01638">
    <property type="entry name" value="HxlR"/>
    <property type="match status" value="1"/>
</dbReference>
<reference evidence="2" key="1">
    <citation type="submission" date="2020-05" db="EMBL/GenBank/DDBJ databases">
        <title>The first insight into the ecology of ammonia-tolerant syntrophic propionate oxidizing bacteria.</title>
        <authorList>
            <person name="Singh A."/>
            <person name="Schnurer A."/>
            <person name="Westerholm M."/>
        </authorList>
    </citation>
    <scope>NUCLEOTIDE SEQUENCE</scope>
    <source>
        <strain evidence="2">MAG54</strain>
    </source>
</reference>
<dbReference type="EMBL" id="JABMJE010000302">
    <property type="protein sequence ID" value="NQS79345.1"/>
    <property type="molecule type" value="Genomic_DNA"/>
</dbReference>
<evidence type="ECO:0000313" key="2">
    <source>
        <dbReference type="EMBL" id="NQS79345.1"/>
    </source>
</evidence>
<feature type="compositionally biased region" description="Basic and acidic residues" evidence="1">
    <location>
        <begin position="147"/>
        <end position="163"/>
    </location>
</feature>
<protein>
    <submittedName>
        <fullName evidence="2">Uncharacterized protein</fullName>
    </submittedName>
</protein>
<dbReference type="SUPFAM" id="SSF46785">
    <property type="entry name" value="Winged helix' DNA-binding domain"/>
    <property type="match status" value="1"/>
</dbReference>